<feature type="compositionally biased region" description="Low complexity" evidence="1">
    <location>
        <begin position="9"/>
        <end position="21"/>
    </location>
</feature>
<dbReference type="Proteomes" id="UP001583172">
    <property type="component" value="Unassembled WGS sequence"/>
</dbReference>
<name>A0ABR3V8L6_HUMIN</name>
<gene>
    <name evidence="2" type="ORF">VTJ49DRAFT_3077</name>
</gene>
<keyword evidence="3" id="KW-1185">Reference proteome</keyword>
<feature type="region of interest" description="Disordered" evidence="1">
    <location>
        <begin position="1"/>
        <end position="49"/>
    </location>
</feature>
<proteinExistence type="predicted"/>
<sequence>MHSLFSHFQPPTTTPSSYNQPPQQPQPEDHNHPHYSHHNQQPPPLSPTRDELLHSAQAFCTAFASSTPFNTLLNNHFTRRRRNILVHEHGLAQLAPFLGRAFRGAEGLSQYLSVVSECVSHEGMRFTEYTVDAESRRVGVRGQARFTWKSTGQTWDEEFYYVLGFDGEARVEKYEIWADSGAAWLASRGEL</sequence>
<comment type="caution">
    <text evidence="2">The sequence shown here is derived from an EMBL/GenBank/DDBJ whole genome shotgun (WGS) entry which is preliminary data.</text>
</comment>
<dbReference type="SUPFAM" id="SSF54427">
    <property type="entry name" value="NTF2-like"/>
    <property type="match status" value="1"/>
</dbReference>
<dbReference type="InterPro" id="IPR032710">
    <property type="entry name" value="NTF2-like_dom_sf"/>
</dbReference>
<dbReference type="EMBL" id="JAZGSY010000239">
    <property type="protein sequence ID" value="KAL1838085.1"/>
    <property type="molecule type" value="Genomic_DNA"/>
</dbReference>
<protein>
    <submittedName>
        <fullName evidence="2">Uncharacterized protein</fullName>
    </submittedName>
</protein>
<accession>A0ABR3V8L6</accession>
<reference evidence="2 3" key="1">
    <citation type="journal article" date="2024" name="Commun. Biol.">
        <title>Comparative genomic analysis of thermophilic fungi reveals convergent evolutionary adaptations and gene losses.</title>
        <authorList>
            <person name="Steindorff A.S."/>
            <person name="Aguilar-Pontes M.V."/>
            <person name="Robinson A.J."/>
            <person name="Andreopoulos B."/>
            <person name="LaButti K."/>
            <person name="Kuo A."/>
            <person name="Mondo S."/>
            <person name="Riley R."/>
            <person name="Otillar R."/>
            <person name="Haridas S."/>
            <person name="Lipzen A."/>
            <person name="Grimwood J."/>
            <person name="Schmutz J."/>
            <person name="Clum A."/>
            <person name="Reid I.D."/>
            <person name="Moisan M.C."/>
            <person name="Butler G."/>
            <person name="Nguyen T.T.M."/>
            <person name="Dewar K."/>
            <person name="Conant G."/>
            <person name="Drula E."/>
            <person name="Henrissat B."/>
            <person name="Hansel C."/>
            <person name="Singer S."/>
            <person name="Hutchinson M.I."/>
            <person name="de Vries R.P."/>
            <person name="Natvig D.O."/>
            <person name="Powell A.J."/>
            <person name="Tsang A."/>
            <person name="Grigoriev I.V."/>
        </authorList>
    </citation>
    <scope>NUCLEOTIDE SEQUENCE [LARGE SCALE GENOMIC DNA]</scope>
    <source>
        <strain evidence="2 3">CBS 620.91</strain>
    </source>
</reference>
<organism evidence="2 3">
    <name type="scientific">Humicola insolens</name>
    <name type="common">Soft-rot fungus</name>
    <dbReference type="NCBI Taxonomy" id="85995"/>
    <lineage>
        <taxon>Eukaryota</taxon>
        <taxon>Fungi</taxon>
        <taxon>Dikarya</taxon>
        <taxon>Ascomycota</taxon>
        <taxon>Pezizomycotina</taxon>
        <taxon>Sordariomycetes</taxon>
        <taxon>Sordariomycetidae</taxon>
        <taxon>Sordariales</taxon>
        <taxon>Chaetomiaceae</taxon>
        <taxon>Mycothermus</taxon>
    </lineage>
</organism>
<evidence type="ECO:0000256" key="1">
    <source>
        <dbReference type="SAM" id="MobiDB-lite"/>
    </source>
</evidence>
<dbReference type="Gene3D" id="3.10.450.50">
    <property type="match status" value="1"/>
</dbReference>
<evidence type="ECO:0000313" key="3">
    <source>
        <dbReference type="Proteomes" id="UP001583172"/>
    </source>
</evidence>
<evidence type="ECO:0000313" key="2">
    <source>
        <dbReference type="EMBL" id="KAL1838085.1"/>
    </source>
</evidence>